<dbReference type="PANTHER" id="PTHR23527">
    <property type="entry name" value="BLL3282 PROTEIN"/>
    <property type="match status" value="1"/>
</dbReference>
<feature type="transmembrane region" description="Helical" evidence="5">
    <location>
        <begin position="277"/>
        <end position="296"/>
    </location>
</feature>
<feature type="transmembrane region" description="Helical" evidence="5">
    <location>
        <begin position="302"/>
        <end position="325"/>
    </location>
</feature>
<reference evidence="8" key="1">
    <citation type="journal article" date="2019" name="Int. J. Syst. Evol. Microbiol.">
        <title>The Global Catalogue of Microorganisms (GCM) 10K type strain sequencing project: providing services to taxonomists for standard genome sequencing and annotation.</title>
        <authorList>
            <consortium name="The Broad Institute Genomics Platform"/>
            <consortium name="The Broad Institute Genome Sequencing Center for Infectious Disease"/>
            <person name="Wu L."/>
            <person name="Ma J."/>
        </authorList>
    </citation>
    <scope>NUCLEOTIDE SEQUENCE [LARGE SCALE GENOMIC DNA]</scope>
    <source>
        <strain evidence="8">JCM 18303</strain>
    </source>
</reference>
<dbReference type="InterPro" id="IPR011701">
    <property type="entry name" value="MFS"/>
</dbReference>
<evidence type="ECO:0000313" key="8">
    <source>
        <dbReference type="Proteomes" id="UP001428817"/>
    </source>
</evidence>
<evidence type="ECO:0000256" key="4">
    <source>
        <dbReference type="ARBA" id="ARBA00023136"/>
    </source>
</evidence>
<accession>A0ABP9Q4D5</accession>
<keyword evidence="4 5" id="KW-0472">Membrane</keyword>
<feature type="domain" description="Major facilitator superfamily (MFS) profile" evidence="6">
    <location>
        <begin position="1"/>
        <end position="387"/>
    </location>
</feature>
<sequence>MVSGDAAGGGAVKAAIGAVATTTASVVPVFLVGGLAVQIGDELGFSPAGLGVVVALYFAAGALCSIPAGALVERYGDRLTSRAGVLLASLTMFGIGGLARSYTTLVIIMMVGAAANSLGQLSSNLSLARQVPKHRQGLSFGVKQSAIPIATLLTGAAIPTVALTVGWRWAFLVVGALALGALPLAPRGPRPPARPKSTKDTKDTPERATGPLIVLALGATLAAGSASALGIFLVDSAVAQGIGPGMAGAVLTMGSVVGVISRIGGGWLADRRQGNHLLIVAGTLLTGAAGLALLALPGIWPLLLGTVLGYGLGWSWPGVLNFAVVRLNPLAPASATSITQAGVYLGGCLGPLVFGFLASHSYPLAWLVGAGAMVSASVVLVLGRRLMLAHPSVRAVRATLIQPTAG</sequence>
<feature type="transmembrane region" description="Helical" evidence="5">
    <location>
        <begin position="48"/>
        <end position="72"/>
    </location>
</feature>
<evidence type="ECO:0000256" key="5">
    <source>
        <dbReference type="SAM" id="Phobius"/>
    </source>
</evidence>
<proteinExistence type="predicted"/>
<keyword evidence="3 5" id="KW-1133">Transmembrane helix</keyword>
<comment type="caution">
    <text evidence="7">The sequence shown here is derived from an EMBL/GenBank/DDBJ whole genome shotgun (WGS) entry which is preliminary data.</text>
</comment>
<evidence type="ECO:0000256" key="2">
    <source>
        <dbReference type="ARBA" id="ARBA00022692"/>
    </source>
</evidence>
<feature type="transmembrane region" description="Helical" evidence="5">
    <location>
        <begin position="364"/>
        <end position="382"/>
    </location>
</feature>
<feature type="transmembrane region" description="Helical" evidence="5">
    <location>
        <begin position="212"/>
        <end position="234"/>
    </location>
</feature>
<evidence type="ECO:0000313" key="7">
    <source>
        <dbReference type="EMBL" id="GAA5155138.1"/>
    </source>
</evidence>
<evidence type="ECO:0000256" key="1">
    <source>
        <dbReference type="ARBA" id="ARBA00004651"/>
    </source>
</evidence>
<feature type="transmembrane region" description="Helical" evidence="5">
    <location>
        <begin position="169"/>
        <end position="186"/>
    </location>
</feature>
<evidence type="ECO:0000259" key="6">
    <source>
        <dbReference type="PROSITE" id="PS50850"/>
    </source>
</evidence>
<protein>
    <recommendedName>
        <fullName evidence="6">Major facilitator superfamily (MFS) profile domain-containing protein</fullName>
    </recommendedName>
</protein>
<feature type="transmembrane region" description="Helical" evidence="5">
    <location>
        <begin position="105"/>
        <end position="125"/>
    </location>
</feature>
<keyword evidence="8" id="KW-1185">Reference proteome</keyword>
<dbReference type="PANTHER" id="PTHR23527:SF1">
    <property type="entry name" value="BLL3282 PROTEIN"/>
    <property type="match status" value="1"/>
</dbReference>
<dbReference type="InterPro" id="IPR020846">
    <property type="entry name" value="MFS_dom"/>
</dbReference>
<feature type="transmembrane region" description="Helical" evidence="5">
    <location>
        <begin position="12"/>
        <end position="36"/>
    </location>
</feature>
<comment type="subcellular location">
    <subcellularLocation>
        <location evidence="1">Cell membrane</location>
        <topology evidence="1">Multi-pass membrane protein</topology>
    </subcellularLocation>
</comment>
<feature type="transmembrane region" description="Helical" evidence="5">
    <location>
        <begin position="246"/>
        <end position="265"/>
    </location>
</feature>
<dbReference type="Proteomes" id="UP001428817">
    <property type="component" value="Unassembled WGS sequence"/>
</dbReference>
<dbReference type="Gene3D" id="1.20.1250.20">
    <property type="entry name" value="MFS general substrate transporter like domains"/>
    <property type="match status" value="2"/>
</dbReference>
<feature type="transmembrane region" description="Helical" evidence="5">
    <location>
        <begin position="337"/>
        <end position="358"/>
    </location>
</feature>
<dbReference type="Pfam" id="PF07690">
    <property type="entry name" value="MFS_1"/>
    <property type="match status" value="2"/>
</dbReference>
<organism evidence="7 8">
    <name type="scientific">Pseudonocardia eucalypti</name>
    <dbReference type="NCBI Taxonomy" id="648755"/>
    <lineage>
        <taxon>Bacteria</taxon>
        <taxon>Bacillati</taxon>
        <taxon>Actinomycetota</taxon>
        <taxon>Actinomycetes</taxon>
        <taxon>Pseudonocardiales</taxon>
        <taxon>Pseudonocardiaceae</taxon>
        <taxon>Pseudonocardia</taxon>
    </lineage>
</organism>
<name>A0ABP9Q4D5_9PSEU</name>
<dbReference type="PROSITE" id="PS50850">
    <property type="entry name" value="MFS"/>
    <property type="match status" value="1"/>
</dbReference>
<gene>
    <name evidence="7" type="ORF">GCM10023321_27970</name>
</gene>
<dbReference type="InterPro" id="IPR052952">
    <property type="entry name" value="MFS-Transporter"/>
</dbReference>
<keyword evidence="2 5" id="KW-0812">Transmembrane</keyword>
<feature type="transmembrane region" description="Helical" evidence="5">
    <location>
        <begin position="146"/>
        <end position="163"/>
    </location>
</feature>
<dbReference type="EMBL" id="BAABJP010000010">
    <property type="protein sequence ID" value="GAA5155138.1"/>
    <property type="molecule type" value="Genomic_DNA"/>
</dbReference>
<dbReference type="SUPFAM" id="SSF103473">
    <property type="entry name" value="MFS general substrate transporter"/>
    <property type="match status" value="1"/>
</dbReference>
<dbReference type="InterPro" id="IPR036259">
    <property type="entry name" value="MFS_trans_sf"/>
</dbReference>
<evidence type="ECO:0000256" key="3">
    <source>
        <dbReference type="ARBA" id="ARBA00022989"/>
    </source>
</evidence>